<feature type="domain" description="Aminotransferase class V" evidence="5">
    <location>
        <begin position="40"/>
        <end position="335"/>
    </location>
</feature>
<keyword evidence="6" id="KW-0032">Aminotransferase</keyword>
<evidence type="ECO:0000256" key="1">
    <source>
        <dbReference type="ARBA" id="ARBA00001933"/>
    </source>
</evidence>
<dbReference type="EC" id="2.6.1.44" evidence="6"/>
<dbReference type="GO" id="GO:0005777">
    <property type="term" value="C:peroxisome"/>
    <property type="evidence" value="ECO:0007669"/>
    <property type="project" value="TreeGrafter"/>
</dbReference>
<comment type="cofactor">
    <cofactor evidence="1">
        <name>pyridoxal 5'-phosphate</name>
        <dbReference type="ChEBI" id="CHEBI:597326"/>
    </cofactor>
</comment>
<proteinExistence type="inferred from homology"/>
<sequence>MASTPSTPRIVERHLFGPGPSNPYPEATAALGLPLLGHLDPAFLAIMDETCDMLRTVWGTENSRTLPISATGSAGMEAAFVNTVHPGDVVVVAVNGLFGTRMCDVAARAGAEVVAVEHEWGQPVDVDRVLSAHPAPAIIAAVHAETSTGVRSDIAALGAGKGEALLVTDAVTSIAGIELRADDWGIDVGYAGTQKCLGVAPGLAPFTINDRAFERRVEKPQSWYLDLGLLGGYVGETSGGGGRTYHHTAPVAMVASLHAGLRRVLDEGLPAVWARHEEAGRMLQDGLEAMGLELFAAAGSRLPELTTVRVPDGVDSAAVRRRLLERHNLEIGAGAGAYASSVWRIGLMGRNARPDAAMLVLAALAEALEA</sequence>
<dbReference type="Gene3D" id="3.40.640.10">
    <property type="entry name" value="Type I PLP-dependent aspartate aminotransferase-like (Major domain)"/>
    <property type="match status" value="1"/>
</dbReference>
<evidence type="ECO:0000256" key="4">
    <source>
        <dbReference type="SAM" id="MobiDB-lite"/>
    </source>
</evidence>
<dbReference type="AlphaFoldDB" id="A0A2P2C3R3"/>
<dbReference type="InterPro" id="IPR000192">
    <property type="entry name" value="Aminotrans_V_dom"/>
</dbReference>
<accession>A0A2P2C3R3</accession>
<reference evidence="6" key="1">
    <citation type="submission" date="2015-08" db="EMBL/GenBank/DDBJ databases">
        <authorList>
            <person name="Babu N.S."/>
            <person name="Beckwith C.J."/>
            <person name="Beseler K.G."/>
            <person name="Brison A."/>
            <person name="Carone J.V."/>
            <person name="Caskin T.P."/>
            <person name="Diamond M."/>
            <person name="Durham M.E."/>
            <person name="Foxe J.M."/>
            <person name="Go M."/>
            <person name="Henderson B.A."/>
            <person name="Jones I.B."/>
            <person name="McGettigan J.A."/>
            <person name="Micheletti S.J."/>
            <person name="Nasrallah M.E."/>
            <person name="Ortiz D."/>
            <person name="Piller C.R."/>
            <person name="Privatt S.R."/>
            <person name="Schneider S.L."/>
            <person name="Sharp S."/>
            <person name="Smith T.C."/>
            <person name="Stanton J.D."/>
            <person name="Ullery H.E."/>
            <person name="Wilson R.J."/>
            <person name="Serrano M.G."/>
            <person name="Buck G."/>
            <person name="Lee V."/>
            <person name="Wang Y."/>
            <person name="Carvalho R."/>
            <person name="Voegtly L."/>
            <person name="Shi R."/>
            <person name="Duckworth R."/>
            <person name="Johnson A."/>
            <person name="Loviza R."/>
            <person name="Walstead R."/>
            <person name="Shah Z."/>
            <person name="Kiflezghi M."/>
            <person name="Wade K."/>
            <person name="Ball S.L."/>
            <person name="Bradley K.W."/>
            <person name="Asai D.J."/>
            <person name="Bowman C.A."/>
            <person name="Russell D.A."/>
            <person name="Pope W.H."/>
            <person name="Jacobs-Sera D."/>
            <person name="Hendrix R.W."/>
            <person name="Hatfull G.F."/>
        </authorList>
    </citation>
    <scope>NUCLEOTIDE SEQUENCE</scope>
</reference>
<name>A0A2P2C3R3_9ZZZZ</name>
<keyword evidence="6" id="KW-0670">Pyruvate</keyword>
<evidence type="ECO:0000256" key="3">
    <source>
        <dbReference type="ARBA" id="ARBA00022898"/>
    </source>
</evidence>
<keyword evidence="6" id="KW-0808">Transferase</keyword>
<dbReference type="InterPro" id="IPR015422">
    <property type="entry name" value="PyrdxlP-dep_Trfase_small"/>
</dbReference>
<dbReference type="EC" id="2.6.1.51" evidence="6"/>
<dbReference type="Gene3D" id="3.90.1150.10">
    <property type="entry name" value="Aspartate Aminotransferase, domain 1"/>
    <property type="match status" value="1"/>
</dbReference>
<organism evidence="6">
    <name type="scientific">metagenome</name>
    <dbReference type="NCBI Taxonomy" id="256318"/>
    <lineage>
        <taxon>unclassified sequences</taxon>
        <taxon>metagenomes</taxon>
    </lineage>
</organism>
<dbReference type="SUPFAM" id="SSF53383">
    <property type="entry name" value="PLP-dependent transferases"/>
    <property type="match status" value="1"/>
</dbReference>
<dbReference type="Pfam" id="PF00266">
    <property type="entry name" value="Aminotran_5"/>
    <property type="match status" value="1"/>
</dbReference>
<comment type="similarity">
    <text evidence="2">Belongs to the class-V pyridoxal-phosphate-dependent aminotransferase family.</text>
</comment>
<dbReference type="InterPro" id="IPR024169">
    <property type="entry name" value="SP_NH2Trfase/AEP_transaminase"/>
</dbReference>
<evidence type="ECO:0000256" key="2">
    <source>
        <dbReference type="ARBA" id="ARBA00009236"/>
    </source>
</evidence>
<keyword evidence="3" id="KW-0663">Pyridoxal phosphate</keyword>
<protein>
    <submittedName>
        <fullName evidence="6">Serine--pyruvate aminotransferase</fullName>
        <ecNumber evidence="6">2.6.1.44</ecNumber>
        <ecNumber evidence="6">2.6.1.51</ecNumber>
    </submittedName>
</protein>
<evidence type="ECO:0000313" key="6">
    <source>
        <dbReference type="EMBL" id="CUR56658.1"/>
    </source>
</evidence>
<dbReference type="EMBL" id="CZKA01000029">
    <property type="protein sequence ID" value="CUR56658.1"/>
    <property type="molecule type" value="Genomic_DNA"/>
</dbReference>
<dbReference type="PANTHER" id="PTHR21152:SF40">
    <property type="entry name" value="ALANINE--GLYOXYLATE AMINOTRANSFERASE"/>
    <property type="match status" value="1"/>
</dbReference>
<dbReference type="GO" id="GO:0019265">
    <property type="term" value="P:glycine biosynthetic process, by transamination of glyoxylate"/>
    <property type="evidence" value="ECO:0007669"/>
    <property type="project" value="TreeGrafter"/>
</dbReference>
<dbReference type="InterPro" id="IPR015421">
    <property type="entry name" value="PyrdxlP-dep_Trfase_major"/>
</dbReference>
<evidence type="ECO:0000259" key="5">
    <source>
        <dbReference type="Pfam" id="PF00266"/>
    </source>
</evidence>
<gene>
    <name evidence="6" type="ORF">NOCA2350113</name>
</gene>
<dbReference type="GO" id="GO:0008453">
    <property type="term" value="F:alanine-glyoxylate transaminase activity"/>
    <property type="evidence" value="ECO:0007669"/>
    <property type="project" value="UniProtKB-EC"/>
</dbReference>
<feature type="region of interest" description="Disordered" evidence="4">
    <location>
        <begin position="1"/>
        <end position="21"/>
    </location>
</feature>
<dbReference type="PIRSF" id="PIRSF000524">
    <property type="entry name" value="SPT"/>
    <property type="match status" value="1"/>
</dbReference>
<dbReference type="GO" id="GO:0004760">
    <property type="term" value="F:L-serine-pyruvate transaminase activity"/>
    <property type="evidence" value="ECO:0007669"/>
    <property type="project" value="UniProtKB-EC"/>
</dbReference>
<dbReference type="PANTHER" id="PTHR21152">
    <property type="entry name" value="AMINOTRANSFERASE CLASS V"/>
    <property type="match status" value="1"/>
</dbReference>
<dbReference type="InterPro" id="IPR015424">
    <property type="entry name" value="PyrdxlP-dep_Trfase"/>
</dbReference>